<dbReference type="Proteomes" id="UP001500655">
    <property type="component" value="Unassembled WGS sequence"/>
</dbReference>
<evidence type="ECO:0000313" key="3">
    <source>
        <dbReference type="Proteomes" id="UP001500655"/>
    </source>
</evidence>
<sequence>MQSTAWAKDLRVTADGSDVVSHVGAALLRMLADRAGLTSALSAGLARRGRYPTYDRGRVLVDLTVMIADGGEAICDIDTLRHQGEVFGPVASAATCWRALDEVDAVRLRRIHAARAKVRARVWALLGQVPSARAAISALVWSCSTSTRRC</sequence>
<evidence type="ECO:0000259" key="1">
    <source>
        <dbReference type="Pfam" id="PF13701"/>
    </source>
</evidence>
<reference evidence="2 3" key="1">
    <citation type="journal article" date="2019" name="Int. J. Syst. Evol. Microbiol.">
        <title>The Global Catalogue of Microorganisms (GCM) 10K type strain sequencing project: providing services to taxonomists for standard genome sequencing and annotation.</title>
        <authorList>
            <consortium name="The Broad Institute Genomics Platform"/>
            <consortium name="The Broad Institute Genome Sequencing Center for Infectious Disease"/>
            <person name="Wu L."/>
            <person name="Ma J."/>
        </authorList>
    </citation>
    <scope>NUCLEOTIDE SEQUENCE [LARGE SCALE GENOMIC DNA]</scope>
    <source>
        <strain evidence="2 3">JCM 13249</strain>
    </source>
</reference>
<evidence type="ECO:0000313" key="2">
    <source>
        <dbReference type="EMBL" id="GAA1767698.1"/>
    </source>
</evidence>
<keyword evidence="3" id="KW-1185">Reference proteome</keyword>
<comment type="caution">
    <text evidence="2">The sequence shown here is derived from an EMBL/GenBank/DDBJ whole genome shotgun (WGS) entry which is preliminary data.</text>
</comment>
<dbReference type="EMBL" id="BAAALS010000024">
    <property type="protein sequence ID" value="GAA1767698.1"/>
    <property type="molecule type" value="Genomic_DNA"/>
</dbReference>
<proteinExistence type="predicted"/>
<gene>
    <name evidence="2" type="ORF">GCM10009681_43460</name>
</gene>
<organism evidence="2 3">
    <name type="scientific">Luedemannella helvata</name>
    <dbReference type="NCBI Taxonomy" id="349315"/>
    <lineage>
        <taxon>Bacteria</taxon>
        <taxon>Bacillati</taxon>
        <taxon>Actinomycetota</taxon>
        <taxon>Actinomycetes</taxon>
        <taxon>Micromonosporales</taxon>
        <taxon>Micromonosporaceae</taxon>
        <taxon>Luedemannella</taxon>
    </lineage>
</organism>
<accession>A0ABN2KX39</accession>
<dbReference type="InterPro" id="IPR025668">
    <property type="entry name" value="Tnp_DDE_dom"/>
</dbReference>
<name>A0ABN2KX39_9ACTN</name>
<protein>
    <recommendedName>
        <fullName evidence="1">Transposase DDE domain-containing protein</fullName>
    </recommendedName>
</protein>
<feature type="domain" description="Transposase DDE" evidence="1">
    <location>
        <begin position="7"/>
        <end position="121"/>
    </location>
</feature>
<dbReference type="Pfam" id="PF13701">
    <property type="entry name" value="DDE_Tnp_1_4"/>
    <property type="match status" value="1"/>
</dbReference>